<feature type="domain" description="HTH CENPB-type" evidence="3">
    <location>
        <begin position="92"/>
        <end position="165"/>
    </location>
</feature>
<sequence length="467" mass="52638">MPLDESLKPSVHEAVVTSMPTFTISGADCSMVKKRTSLTNAEKLSIVRWHEMNNSTQRKTAEHYGISKSALNRMLSDKERLEAVAHSRNDSLRKKFRPCKYNDINLAMRKWFEEEKSKNTDFYADKMTLYNKARDVAAELGYPVCPVDISWVMRFKYRCDMSKKTYNSGRVGASVCQEKILELSTSTSTFCFVCGQIVAENMKLTHVLEQHVKKATFICPGCNYSSTFDCENVRCHIAREHPNLLTVGVVDHRAMHQKLIVEHGERCFPGSVLIQRNDLVSSFDTFEGLAKVSPSPMTNKAIKQESRESFSPIDFTPTDQLARSQFDAPATRATLLRSLPKLEPEDKNPPFYSIAPPPLEKHSSSVRLRQSMMQIASLLQIAADLNLKFTFNADECGEYSLEACDGSGKMVVIADCGVGVRISERIGGEEVDVEVSLMANWEQVIDAVRGKCNGMLQRKRSRSNFQR</sequence>
<evidence type="ECO:0000256" key="1">
    <source>
        <dbReference type="ARBA" id="ARBA00004123"/>
    </source>
</evidence>
<dbReference type="InterPro" id="IPR006600">
    <property type="entry name" value="HTH_CenpB_DNA-bd_dom"/>
</dbReference>
<comment type="subcellular location">
    <subcellularLocation>
        <location evidence="1">Nucleus</location>
    </subcellularLocation>
</comment>
<evidence type="ECO:0000313" key="5">
    <source>
        <dbReference type="WBParaSite" id="PSAMB.scaffold2636size22099.g18623.t1"/>
    </source>
</evidence>
<organism evidence="4 5">
    <name type="scientific">Plectus sambesii</name>
    <dbReference type="NCBI Taxonomy" id="2011161"/>
    <lineage>
        <taxon>Eukaryota</taxon>
        <taxon>Metazoa</taxon>
        <taxon>Ecdysozoa</taxon>
        <taxon>Nematoda</taxon>
        <taxon>Chromadorea</taxon>
        <taxon>Plectida</taxon>
        <taxon>Plectina</taxon>
        <taxon>Plectoidea</taxon>
        <taxon>Plectidae</taxon>
        <taxon>Plectus</taxon>
    </lineage>
</organism>
<evidence type="ECO:0000313" key="4">
    <source>
        <dbReference type="Proteomes" id="UP000887566"/>
    </source>
</evidence>
<dbReference type="Proteomes" id="UP000887566">
    <property type="component" value="Unplaced"/>
</dbReference>
<proteinExistence type="predicted"/>
<dbReference type="Gene3D" id="1.10.10.60">
    <property type="entry name" value="Homeodomain-like"/>
    <property type="match status" value="1"/>
</dbReference>
<dbReference type="AlphaFoldDB" id="A0A914VY80"/>
<dbReference type="GO" id="GO:0003677">
    <property type="term" value="F:DNA binding"/>
    <property type="evidence" value="ECO:0007669"/>
    <property type="project" value="UniProtKB-KW"/>
</dbReference>
<evidence type="ECO:0000256" key="2">
    <source>
        <dbReference type="ARBA" id="ARBA00023125"/>
    </source>
</evidence>
<dbReference type="InterPro" id="IPR009057">
    <property type="entry name" value="Homeodomain-like_sf"/>
</dbReference>
<evidence type="ECO:0000259" key="3">
    <source>
        <dbReference type="PROSITE" id="PS51253"/>
    </source>
</evidence>
<dbReference type="PROSITE" id="PS51253">
    <property type="entry name" value="HTH_CENPB"/>
    <property type="match status" value="1"/>
</dbReference>
<dbReference type="SUPFAM" id="SSF46689">
    <property type="entry name" value="Homeodomain-like"/>
    <property type="match status" value="1"/>
</dbReference>
<name>A0A914VY80_9BILA</name>
<accession>A0A914VY80</accession>
<reference evidence="5" key="1">
    <citation type="submission" date="2022-11" db="UniProtKB">
        <authorList>
            <consortium name="WormBaseParasite"/>
        </authorList>
    </citation>
    <scope>IDENTIFICATION</scope>
</reference>
<dbReference type="GO" id="GO:0005634">
    <property type="term" value="C:nucleus"/>
    <property type="evidence" value="ECO:0007669"/>
    <property type="project" value="UniProtKB-SubCell"/>
</dbReference>
<keyword evidence="4" id="KW-1185">Reference proteome</keyword>
<keyword evidence="2" id="KW-0238">DNA-binding</keyword>
<protein>
    <submittedName>
        <fullName evidence="5">HTH CENPB-type domain-containing protein</fullName>
    </submittedName>
</protein>
<dbReference type="WBParaSite" id="PSAMB.scaffold2636size22099.g18623.t1">
    <property type="protein sequence ID" value="PSAMB.scaffold2636size22099.g18623.t1"/>
    <property type="gene ID" value="PSAMB.scaffold2636size22099.g18623"/>
</dbReference>